<proteinExistence type="predicted"/>
<sequence length="78" mass="7453">MRDVVPSGGPPVADASHAEPPAQVVAVVAFAAAESGGPAPTDGAAPGRGDPAASRHSGAAVRWRRGPVAPRPGGAAPS</sequence>
<feature type="region of interest" description="Disordered" evidence="1">
    <location>
        <begin position="35"/>
        <end position="78"/>
    </location>
</feature>
<dbReference type="EMBL" id="BMSV01000004">
    <property type="protein sequence ID" value="GGQ05128.1"/>
    <property type="molecule type" value="Genomic_DNA"/>
</dbReference>
<comment type="caution">
    <text evidence="2">The sequence shown here is derived from an EMBL/GenBank/DDBJ whole genome shotgun (WGS) entry which is preliminary data.</text>
</comment>
<gene>
    <name evidence="2" type="ORF">GCM10010249_24540</name>
</gene>
<name>A0A918ELP0_9ACTN</name>
<evidence type="ECO:0000256" key="1">
    <source>
        <dbReference type="SAM" id="MobiDB-lite"/>
    </source>
</evidence>
<dbReference type="Proteomes" id="UP000654123">
    <property type="component" value="Unassembled WGS sequence"/>
</dbReference>
<accession>A0A918ELP0</accession>
<evidence type="ECO:0000313" key="2">
    <source>
        <dbReference type="EMBL" id="GGQ05128.1"/>
    </source>
</evidence>
<evidence type="ECO:0000313" key="3">
    <source>
        <dbReference type="Proteomes" id="UP000654123"/>
    </source>
</evidence>
<reference evidence="2" key="2">
    <citation type="submission" date="2020-09" db="EMBL/GenBank/DDBJ databases">
        <authorList>
            <person name="Sun Q."/>
            <person name="Ohkuma M."/>
        </authorList>
    </citation>
    <scope>NUCLEOTIDE SEQUENCE</scope>
    <source>
        <strain evidence="2">JCM 4335</strain>
    </source>
</reference>
<dbReference type="AlphaFoldDB" id="A0A918ELP0"/>
<organism evidence="2 3">
    <name type="scientific">Streptomyces roseolilacinus</name>
    <dbReference type="NCBI Taxonomy" id="66904"/>
    <lineage>
        <taxon>Bacteria</taxon>
        <taxon>Bacillati</taxon>
        <taxon>Actinomycetota</taxon>
        <taxon>Actinomycetes</taxon>
        <taxon>Kitasatosporales</taxon>
        <taxon>Streptomycetaceae</taxon>
        <taxon>Streptomyces</taxon>
    </lineage>
</organism>
<keyword evidence="3" id="KW-1185">Reference proteome</keyword>
<reference evidence="2" key="1">
    <citation type="journal article" date="2014" name="Int. J. Syst. Evol. Microbiol.">
        <title>Complete genome sequence of Corynebacterium casei LMG S-19264T (=DSM 44701T), isolated from a smear-ripened cheese.</title>
        <authorList>
            <consortium name="US DOE Joint Genome Institute (JGI-PGF)"/>
            <person name="Walter F."/>
            <person name="Albersmeier A."/>
            <person name="Kalinowski J."/>
            <person name="Ruckert C."/>
        </authorList>
    </citation>
    <scope>NUCLEOTIDE SEQUENCE</scope>
    <source>
        <strain evidence="2">JCM 4335</strain>
    </source>
</reference>
<protein>
    <submittedName>
        <fullName evidence="2">Uncharacterized protein</fullName>
    </submittedName>
</protein>